<dbReference type="PROSITE" id="PS50943">
    <property type="entry name" value="HTH_CROC1"/>
    <property type="match status" value="1"/>
</dbReference>
<evidence type="ECO:0000313" key="7">
    <source>
        <dbReference type="Proteomes" id="UP000298653"/>
    </source>
</evidence>
<evidence type="ECO:0000259" key="5">
    <source>
        <dbReference type="PROSITE" id="PS50943"/>
    </source>
</evidence>
<dbReference type="InterPro" id="IPR001387">
    <property type="entry name" value="Cro/C1-type_HTH"/>
</dbReference>
<dbReference type="InterPro" id="IPR000843">
    <property type="entry name" value="HTH_LacI"/>
</dbReference>
<keyword evidence="2" id="KW-0238">DNA-binding</keyword>
<dbReference type="InterPro" id="IPR010982">
    <property type="entry name" value="Lambda_DNA-bd_dom_sf"/>
</dbReference>
<sequence length="367" mass="41235">MTNKKKITLQDVAKQSGVSISTVSMIVNQKSDVTFSAETIKKVMDAVKTTGYIIKQSSSAQHQKKDSEKLSKIIAVFCPNVTNPYYSTIVQSIEHTAHLCDYRVFNFNTFRDPSLEKEMIKDVLEMNVSGIIFAMMPSAPEFVEQIGDSVPVVVIGDKDSTIQLDTIETSNYIAGVLIAEHLLELGHRHAAFISTTLERPNTMRTRRLQGIQDTFKKVSPECTVSVYEKKIIPTYERQNIFLEHSIGFELCDQCLHSPEAERITALIGVNDVIAYGVADAALKAGYEIPKDFSVCGFDNNFPSRLISVSLTTIEHYMQEKGSEAFQMLYKKIGKDRSSSDNAERITRIEYQPKLIVRDSTNRAPIRK</sequence>
<evidence type="ECO:0000256" key="2">
    <source>
        <dbReference type="ARBA" id="ARBA00023125"/>
    </source>
</evidence>
<dbReference type="AlphaFoldDB" id="A0A4P8IJ54"/>
<evidence type="ECO:0000313" key="6">
    <source>
        <dbReference type="EMBL" id="QCP35209.1"/>
    </source>
</evidence>
<reference evidence="6 7" key="1">
    <citation type="submission" date="2019-05" db="EMBL/GenBank/DDBJ databases">
        <title>Complete genome sequencing of Anaerostipes rhamnosivorans.</title>
        <authorList>
            <person name="Bui T.P.N."/>
            <person name="de Vos W.M."/>
        </authorList>
    </citation>
    <scope>NUCLEOTIDE SEQUENCE [LARGE SCALE GENOMIC DNA]</scope>
    <source>
        <strain evidence="6 7">1y2</strain>
    </source>
</reference>
<keyword evidence="7" id="KW-1185">Reference proteome</keyword>
<feature type="domain" description="HTH lacI-type" evidence="4">
    <location>
        <begin position="7"/>
        <end position="65"/>
    </location>
</feature>
<dbReference type="GO" id="GO:0000976">
    <property type="term" value="F:transcription cis-regulatory region binding"/>
    <property type="evidence" value="ECO:0007669"/>
    <property type="project" value="TreeGrafter"/>
</dbReference>
<dbReference type="OrthoDB" id="9775106at2"/>
<dbReference type="PROSITE" id="PS50932">
    <property type="entry name" value="HTH_LACI_2"/>
    <property type="match status" value="1"/>
</dbReference>
<protein>
    <submittedName>
        <fullName evidence="6">Uncharacterized protein</fullName>
    </submittedName>
</protein>
<dbReference type="SUPFAM" id="SSF53822">
    <property type="entry name" value="Periplasmic binding protein-like I"/>
    <property type="match status" value="1"/>
</dbReference>
<evidence type="ECO:0000256" key="3">
    <source>
        <dbReference type="ARBA" id="ARBA00023163"/>
    </source>
</evidence>
<dbReference type="Pfam" id="PF00356">
    <property type="entry name" value="LacI"/>
    <property type="match status" value="1"/>
</dbReference>
<evidence type="ECO:0000256" key="1">
    <source>
        <dbReference type="ARBA" id="ARBA00023015"/>
    </source>
</evidence>
<dbReference type="EMBL" id="CP040058">
    <property type="protein sequence ID" value="QCP35209.1"/>
    <property type="molecule type" value="Genomic_DNA"/>
</dbReference>
<accession>A0A4P8IJ54</accession>
<proteinExistence type="predicted"/>
<dbReference type="PANTHER" id="PTHR30146:SF154">
    <property type="entry name" value="TRANSCRIPTION REGULATOR, MEMBER OF GALR FAMILY"/>
    <property type="match status" value="1"/>
</dbReference>
<dbReference type="RefSeq" id="WP_137328623.1">
    <property type="nucleotide sequence ID" value="NZ_CP040058.1"/>
</dbReference>
<feature type="domain" description="HTH cro/C1-type" evidence="5">
    <location>
        <begin position="3"/>
        <end position="53"/>
    </location>
</feature>
<dbReference type="SUPFAM" id="SSF47413">
    <property type="entry name" value="lambda repressor-like DNA-binding domains"/>
    <property type="match status" value="1"/>
</dbReference>
<evidence type="ECO:0000259" key="4">
    <source>
        <dbReference type="PROSITE" id="PS50932"/>
    </source>
</evidence>
<dbReference type="CDD" id="cd01392">
    <property type="entry name" value="HTH_LacI"/>
    <property type="match status" value="1"/>
</dbReference>
<dbReference type="KEGG" id="arf:AR1Y2_1755"/>
<dbReference type="InterPro" id="IPR028082">
    <property type="entry name" value="Peripla_BP_I"/>
</dbReference>
<dbReference type="Gene3D" id="1.10.260.40">
    <property type="entry name" value="lambda repressor-like DNA-binding domains"/>
    <property type="match status" value="1"/>
</dbReference>
<dbReference type="CDD" id="cd06267">
    <property type="entry name" value="PBP1_LacI_sugar_binding-like"/>
    <property type="match status" value="1"/>
</dbReference>
<name>A0A4P8IJ54_9FIRM</name>
<dbReference type="GO" id="GO:0003700">
    <property type="term" value="F:DNA-binding transcription factor activity"/>
    <property type="evidence" value="ECO:0007669"/>
    <property type="project" value="TreeGrafter"/>
</dbReference>
<dbReference type="Pfam" id="PF13377">
    <property type="entry name" value="Peripla_BP_3"/>
    <property type="match status" value="1"/>
</dbReference>
<keyword evidence="3" id="KW-0804">Transcription</keyword>
<dbReference type="SMART" id="SM00354">
    <property type="entry name" value="HTH_LACI"/>
    <property type="match status" value="1"/>
</dbReference>
<dbReference type="PANTHER" id="PTHR30146">
    <property type="entry name" value="LACI-RELATED TRANSCRIPTIONAL REPRESSOR"/>
    <property type="match status" value="1"/>
</dbReference>
<gene>
    <name evidence="6" type="ORF">AR1Y2_1755</name>
</gene>
<dbReference type="Gene3D" id="3.40.50.2300">
    <property type="match status" value="2"/>
</dbReference>
<organism evidence="6 7">
    <name type="scientific">Anaerostipes rhamnosivorans</name>
    <dbReference type="NCBI Taxonomy" id="1229621"/>
    <lineage>
        <taxon>Bacteria</taxon>
        <taxon>Bacillati</taxon>
        <taxon>Bacillota</taxon>
        <taxon>Clostridia</taxon>
        <taxon>Lachnospirales</taxon>
        <taxon>Lachnospiraceae</taxon>
        <taxon>Anaerostipes</taxon>
    </lineage>
</organism>
<dbReference type="Proteomes" id="UP000298653">
    <property type="component" value="Chromosome"/>
</dbReference>
<keyword evidence="1" id="KW-0805">Transcription regulation</keyword>
<dbReference type="PROSITE" id="PS00356">
    <property type="entry name" value="HTH_LACI_1"/>
    <property type="match status" value="1"/>
</dbReference>
<dbReference type="InterPro" id="IPR046335">
    <property type="entry name" value="LacI/GalR-like_sensor"/>
</dbReference>